<keyword evidence="2" id="KW-1185">Reference proteome</keyword>
<proteinExistence type="predicted"/>
<dbReference type="Proteomes" id="UP001165064">
    <property type="component" value="Unassembled WGS sequence"/>
</dbReference>
<comment type="caution">
    <text evidence="1">The sequence shown here is derived from an EMBL/GenBank/DDBJ whole genome shotgun (WGS) entry which is preliminary data.</text>
</comment>
<accession>A0ACB5T4Y3</accession>
<organism evidence="1 2">
    <name type="scientific">Ambrosiozyma monospora</name>
    <name type="common">Yeast</name>
    <name type="synonym">Endomycopsis monosporus</name>
    <dbReference type="NCBI Taxonomy" id="43982"/>
    <lineage>
        <taxon>Eukaryota</taxon>
        <taxon>Fungi</taxon>
        <taxon>Dikarya</taxon>
        <taxon>Ascomycota</taxon>
        <taxon>Saccharomycotina</taxon>
        <taxon>Pichiomycetes</taxon>
        <taxon>Pichiales</taxon>
        <taxon>Pichiaceae</taxon>
        <taxon>Ambrosiozyma</taxon>
    </lineage>
</organism>
<protein>
    <submittedName>
        <fullName evidence="1">Unnamed protein product</fullName>
    </submittedName>
</protein>
<evidence type="ECO:0000313" key="2">
    <source>
        <dbReference type="Proteomes" id="UP001165064"/>
    </source>
</evidence>
<sequence length="532" mass="59571">MYVLANCWQLEEEELSSAIIIEVKVNTDYFNKDTPSHTITEELETEPKTDAPHALGAYAHQQAPSPMDPLQSTAAPIPEDKAILTEEEATATSATVIEAEPTKETEQEKEAEPAKKAGNKSDDNSTSPEKEASESESSIEASKKPESEPVPAPAPKQKSKPSVFDSLVYDYSNILNTDISKGDANFHKFFSTFVDLYESNKQTIPNPDRPFDENGKTMKKNGRMIGDPDLILSEHQLLKMLNCPDDFVESLTEKHAEMVSQIPSTMPFPFYHGSGYVFVGGGIFTWYVLLNIQMLRQIGAKLPIEVIIPSKSEYEVEPCEQILPKYNAKCVLMPDVFGEDAMSKLKVAGFQYKALALLASSFDNTFLIDADSFASFNPEELIDSQMFKDFGMITWPDYWRRTTSPRYYDIAGIQVGDVEVRHLNDKYTPNRLASSKTLHGTTEKIDVFKDINFHDRAGTIPDWSTESGEFLIRKSTHFDVLLLALYYNLDGPQGYYPLLSQCGPGEGDKETFVAAATCLKKNYYQVARPLIQ</sequence>
<dbReference type="EMBL" id="BSXS01003491">
    <property type="protein sequence ID" value="GME81402.1"/>
    <property type="molecule type" value="Genomic_DNA"/>
</dbReference>
<reference evidence="1" key="1">
    <citation type="submission" date="2023-04" db="EMBL/GenBank/DDBJ databases">
        <title>Ambrosiozyma monospora NBRC 10751.</title>
        <authorList>
            <person name="Ichikawa N."/>
            <person name="Sato H."/>
            <person name="Tonouchi N."/>
        </authorList>
    </citation>
    <scope>NUCLEOTIDE SEQUENCE</scope>
    <source>
        <strain evidence="1">NBRC 10751</strain>
    </source>
</reference>
<name>A0ACB5T4Y3_AMBMO</name>
<gene>
    <name evidence="1" type="ORF">Amon02_000491400</name>
</gene>
<evidence type="ECO:0000313" key="1">
    <source>
        <dbReference type="EMBL" id="GME81402.1"/>
    </source>
</evidence>